<dbReference type="SUPFAM" id="SSF53335">
    <property type="entry name" value="S-adenosyl-L-methionine-dependent methyltransferases"/>
    <property type="match status" value="1"/>
</dbReference>
<reference evidence="1" key="1">
    <citation type="submission" date="2023-07" db="EMBL/GenBank/DDBJ databases">
        <title>Chromosome-level genome assembly of Artemia franciscana.</title>
        <authorList>
            <person name="Jo E."/>
        </authorList>
    </citation>
    <scope>NUCLEOTIDE SEQUENCE</scope>
    <source>
        <tissue evidence="1">Whole body</tissue>
    </source>
</reference>
<accession>A0AA88HSY4</accession>
<dbReference type="InterPro" id="IPR038899">
    <property type="entry name" value="METTL22"/>
</dbReference>
<name>A0AA88HSY4_ARTSF</name>
<dbReference type="InterPro" id="IPR019410">
    <property type="entry name" value="Methyltransf_16"/>
</dbReference>
<comment type="caution">
    <text evidence="1">The sequence shown here is derived from an EMBL/GenBank/DDBJ whole genome shotgun (WGS) entry which is preliminary data.</text>
</comment>
<dbReference type="AlphaFoldDB" id="A0AA88HSY4"/>
<gene>
    <name evidence="1" type="ORF">QYM36_013799</name>
</gene>
<protein>
    <recommendedName>
        <fullName evidence="3">Methyltransferase-like protein 22</fullName>
    </recommendedName>
</protein>
<sequence length="291" mass="33151">MVSSEVNAFTFFPAPDSEEDDREKSVVSRFSYKVPRSTHQKNSMADLTPKVDEDGDLEVVRPNNTGEEKNLYITHSTLTSLELVGQQVWRGALFLADYLLYLGQQIKDEIVLELGAGVGLTSIAAAMVTKKVYATDVDRGEILKMIKSNVEENKEHINGEVIVNELDFFTKEWKESLKQILPEVTTIIAADLVYHNTLTDAFVDTLKDLMTSGKDKQAFIALERRCVFTLEDMETVAPCYDYFRKSLDALVDSTIEGWNMELIEIKENFPQYFCYEKVRELVILKITSRKC</sequence>
<dbReference type="EMBL" id="JAVRJZ010000017">
    <property type="protein sequence ID" value="KAK2710272.1"/>
    <property type="molecule type" value="Genomic_DNA"/>
</dbReference>
<evidence type="ECO:0000313" key="1">
    <source>
        <dbReference type="EMBL" id="KAK2710272.1"/>
    </source>
</evidence>
<dbReference type="GO" id="GO:0008276">
    <property type="term" value="F:protein methyltransferase activity"/>
    <property type="evidence" value="ECO:0007669"/>
    <property type="project" value="InterPro"/>
</dbReference>
<dbReference type="InterPro" id="IPR029063">
    <property type="entry name" value="SAM-dependent_MTases_sf"/>
</dbReference>
<evidence type="ECO:0000313" key="2">
    <source>
        <dbReference type="Proteomes" id="UP001187531"/>
    </source>
</evidence>
<keyword evidence="2" id="KW-1185">Reference proteome</keyword>
<dbReference type="PANTHER" id="PTHR23108:SF0">
    <property type="entry name" value="METHYLTRANSFERASE-LIKE PROTEIN 22"/>
    <property type="match status" value="1"/>
</dbReference>
<proteinExistence type="predicted"/>
<organism evidence="1 2">
    <name type="scientific">Artemia franciscana</name>
    <name type="common">Brine shrimp</name>
    <name type="synonym">Artemia sanfranciscana</name>
    <dbReference type="NCBI Taxonomy" id="6661"/>
    <lineage>
        <taxon>Eukaryota</taxon>
        <taxon>Metazoa</taxon>
        <taxon>Ecdysozoa</taxon>
        <taxon>Arthropoda</taxon>
        <taxon>Crustacea</taxon>
        <taxon>Branchiopoda</taxon>
        <taxon>Anostraca</taxon>
        <taxon>Artemiidae</taxon>
        <taxon>Artemia</taxon>
    </lineage>
</organism>
<dbReference type="GO" id="GO:0005634">
    <property type="term" value="C:nucleus"/>
    <property type="evidence" value="ECO:0007669"/>
    <property type="project" value="TreeGrafter"/>
</dbReference>
<evidence type="ECO:0008006" key="3">
    <source>
        <dbReference type="Google" id="ProtNLM"/>
    </source>
</evidence>
<dbReference type="Proteomes" id="UP001187531">
    <property type="component" value="Unassembled WGS sequence"/>
</dbReference>
<dbReference type="Pfam" id="PF10294">
    <property type="entry name" value="Methyltransf_16"/>
    <property type="match status" value="1"/>
</dbReference>
<dbReference type="Gene3D" id="3.40.50.150">
    <property type="entry name" value="Vaccinia Virus protein VP39"/>
    <property type="match status" value="1"/>
</dbReference>
<dbReference type="PANTHER" id="PTHR23108">
    <property type="entry name" value="METHYLTRANSFERASE-RELATED"/>
    <property type="match status" value="1"/>
</dbReference>